<dbReference type="InterPro" id="IPR050194">
    <property type="entry name" value="Glycosyltransferase_grp1"/>
</dbReference>
<dbReference type="EMBL" id="JAMSHT010000001">
    <property type="protein sequence ID" value="MCM8556419.1"/>
    <property type="molecule type" value="Genomic_DNA"/>
</dbReference>
<keyword evidence="5" id="KW-1185">Reference proteome</keyword>
<evidence type="ECO:0000259" key="2">
    <source>
        <dbReference type="Pfam" id="PF00534"/>
    </source>
</evidence>
<dbReference type="Pfam" id="PF00534">
    <property type="entry name" value="Glycos_transf_1"/>
    <property type="match status" value="1"/>
</dbReference>
<feature type="domain" description="Glycosyltransferase subfamily 4-like N-terminal" evidence="3">
    <location>
        <begin position="14"/>
        <end position="167"/>
    </location>
</feature>
<reference evidence="4" key="1">
    <citation type="submission" date="2022-06" db="EMBL/GenBank/DDBJ databases">
        <title>Sphingomicrobium sedimins sp. nov., a marine bacterium isolated from tidal flat.</title>
        <authorList>
            <person name="Kim C.-H."/>
            <person name="Yoo Y."/>
            <person name="Kim J.-J."/>
        </authorList>
    </citation>
    <scope>NUCLEOTIDE SEQUENCE</scope>
    <source>
        <strain evidence="4">GRR-S6-50</strain>
    </source>
</reference>
<dbReference type="Pfam" id="PF13439">
    <property type="entry name" value="Glyco_transf_4"/>
    <property type="match status" value="1"/>
</dbReference>
<dbReference type="CDD" id="cd03814">
    <property type="entry name" value="GT4-like"/>
    <property type="match status" value="1"/>
</dbReference>
<evidence type="ECO:0000313" key="4">
    <source>
        <dbReference type="EMBL" id="MCM8556419.1"/>
    </source>
</evidence>
<dbReference type="InterPro" id="IPR001296">
    <property type="entry name" value="Glyco_trans_1"/>
</dbReference>
<dbReference type="PANTHER" id="PTHR45947">
    <property type="entry name" value="SULFOQUINOVOSYL TRANSFERASE SQD2"/>
    <property type="match status" value="1"/>
</dbReference>
<gene>
    <name evidence="4" type="ORF">NDO55_01125</name>
</gene>
<dbReference type="Proteomes" id="UP001155128">
    <property type="component" value="Unassembled WGS sequence"/>
</dbReference>
<evidence type="ECO:0000256" key="1">
    <source>
        <dbReference type="SAM" id="MobiDB-lite"/>
    </source>
</evidence>
<dbReference type="AlphaFoldDB" id="A0A9X2J170"/>
<dbReference type="GO" id="GO:0016757">
    <property type="term" value="F:glycosyltransferase activity"/>
    <property type="evidence" value="ECO:0007669"/>
    <property type="project" value="InterPro"/>
</dbReference>
<feature type="region of interest" description="Disordered" evidence="1">
    <location>
        <begin position="353"/>
        <end position="377"/>
    </location>
</feature>
<name>A0A9X2J170_9SPHN</name>
<dbReference type="InterPro" id="IPR028098">
    <property type="entry name" value="Glyco_trans_4-like_N"/>
</dbReference>
<evidence type="ECO:0000313" key="5">
    <source>
        <dbReference type="Proteomes" id="UP001155128"/>
    </source>
</evidence>
<protein>
    <submittedName>
        <fullName evidence="4">Glycosyltransferase family 1 protein</fullName>
    </submittedName>
</protein>
<comment type="caution">
    <text evidence="4">The sequence shown here is derived from an EMBL/GenBank/DDBJ whole genome shotgun (WGS) entry which is preliminary data.</text>
</comment>
<organism evidence="4 5">
    <name type="scientific">Sphingomicrobium sediminis</name>
    <dbReference type="NCBI Taxonomy" id="2950949"/>
    <lineage>
        <taxon>Bacteria</taxon>
        <taxon>Pseudomonadati</taxon>
        <taxon>Pseudomonadota</taxon>
        <taxon>Alphaproteobacteria</taxon>
        <taxon>Sphingomonadales</taxon>
        <taxon>Sphingomonadaceae</taxon>
        <taxon>Sphingomicrobium</taxon>
    </lineage>
</organism>
<dbReference type="Gene3D" id="3.40.50.2000">
    <property type="entry name" value="Glycogen Phosphorylase B"/>
    <property type="match status" value="2"/>
</dbReference>
<dbReference type="RefSeq" id="WP_252111606.1">
    <property type="nucleotide sequence ID" value="NZ_JAMSHT010000001.1"/>
</dbReference>
<dbReference type="PANTHER" id="PTHR45947:SF3">
    <property type="entry name" value="SULFOQUINOVOSYL TRANSFERASE SQD2"/>
    <property type="match status" value="1"/>
</dbReference>
<accession>A0A9X2J170</accession>
<evidence type="ECO:0000259" key="3">
    <source>
        <dbReference type="Pfam" id="PF13439"/>
    </source>
</evidence>
<proteinExistence type="predicted"/>
<dbReference type="SUPFAM" id="SSF53756">
    <property type="entry name" value="UDP-Glycosyltransferase/glycogen phosphorylase"/>
    <property type="match status" value="1"/>
</dbReference>
<sequence length="377" mass="41636">MTLLLVTDAWHPQVNGVVRALDLTMTHLHAKGMDVELIAPDQYRTIPCPTYPEIRLAMVRYRTIAKRIDALRDRLTHVHIATEGPLGQKVRKYCRRHGLAFTTSFHTRFPDYLALRSWIHADWIWPMMARFHNGGACTMVATERLGNELSGRGFAKTHRWPLGVDTALFTHYGPSHPAFEGMARPIRLYVGRVAIEKNLEALLELPQKGITVIVGGGPDFELLSKRYPNAVFLGPKHGEELASLYRGADFFVFPSRSETFGLVMIEALACGTPVAAFPVQGPIDIIGPQDKGIHRGRRPIGALDEHLGAAIHKALRVDAADCVAEASHYAWDACTDRFVAGLVTLDGETPALAASPSSERAQRLAPRPRNRPSPIAA</sequence>
<feature type="domain" description="Glycosyl transferase family 1" evidence="2">
    <location>
        <begin position="184"/>
        <end position="297"/>
    </location>
</feature>